<protein>
    <submittedName>
        <fullName evidence="1">XisI protein</fullName>
    </submittedName>
</protein>
<name>A0A450XFR5_9GAMM</name>
<dbReference type="InterPro" id="IPR035943">
    <property type="entry name" value="XisI-like_sf"/>
</dbReference>
<dbReference type="InterPro" id="IPR014968">
    <property type="entry name" value="XisI"/>
</dbReference>
<gene>
    <name evidence="1" type="ORF">BECKMB1821G_GA0114241_10332</name>
</gene>
<dbReference type="CDD" id="cd16382">
    <property type="entry name" value="XisI-like"/>
    <property type="match status" value="1"/>
</dbReference>
<reference evidence="1" key="1">
    <citation type="submission" date="2019-02" db="EMBL/GenBank/DDBJ databases">
        <authorList>
            <person name="Gruber-Vodicka R. H."/>
            <person name="Seah K. B. B."/>
        </authorList>
    </citation>
    <scope>NUCLEOTIDE SEQUENCE</scope>
    <source>
        <strain evidence="1">BECK_BZ197</strain>
    </source>
</reference>
<proteinExistence type="predicted"/>
<evidence type="ECO:0000313" key="1">
    <source>
        <dbReference type="EMBL" id="VFK28089.1"/>
    </source>
</evidence>
<dbReference type="SUPFAM" id="SSF143847">
    <property type="entry name" value="XisI-like"/>
    <property type="match status" value="1"/>
</dbReference>
<dbReference type="AlphaFoldDB" id="A0A450XFR5"/>
<dbReference type="EMBL" id="CAADFO010000033">
    <property type="protein sequence ID" value="VFK28089.1"/>
    <property type="molecule type" value="Genomic_DNA"/>
</dbReference>
<organism evidence="1">
    <name type="scientific">Candidatus Kentrum sp. MB</name>
    <dbReference type="NCBI Taxonomy" id="2138164"/>
    <lineage>
        <taxon>Bacteria</taxon>
        <taxon>Pseudomonadati</taxon>
        <taxon>Pseudomonadota</taxon>
        <taxon>Gammaproteobacteria</taxon>
        <taxon>Candidatus Kentrum</taxon>
    </lineage>
</organism>
<dbReference type="Pfam" id="PF08869">
    <property type="entry name" value="XisI"/>
    <property type="match status" value="1"/>
</dbReference>
<sequence length="111" mass="12747">MDTIEHDSRLIQDIINEYARNSYAHGDIQTQTVFDTLGNHYLLMLVGREGPRRVHGCLIHIDIINGKIWVQRDGTEEGIVTELLNAGIHKDRIVLGFRSPDMRRYTEYAVA</sequence>
<dbReference type="Gene3D" id="3.30.310.110">
    <property type="entry name" value="XisI-like"/>
    <property type="match status" value="1"/>
</dbReference>
<accession>A0A450XFR5</accession>